<organism evidence="2 3">
    <name type="scientific">Dongia sedimenti</name>
    <dbReference type="NCBI Taxonomy" id="3064282"/>
    <lineage>
        <taxon>Bacteria</taxon>
        <taxon>Pseudomonadati</taxon>
        <taxon>Pseudomonadota</taxon>
        <taxon>Alphaproteobacteria</taxon>
        <taxon>Rhodospirillales</taxon>
        <taxon>Dongiaceae</taxon>
        <taxon>Dongia</taxon>
    </lineage>
</organism>
<feature type="chain" id="PRO_5046745507" evidence="1">
    <location>
        <begin position="22"/>
        <end position="119"/>
    </location>
</feature>
<evidence type="ECO:0000256" key="1">
    <source>
        <dbReference type="SAM" id="SignalP"/>
    </source>
</evidence>
<gene>
    <name evidence="2" type="ORF">Q8A70_12335</name>
</gene>
<proteinExistence type="predicted"/>
<keyword evidence="1" id="KW-0732">Signal</keyword>
<protein>
    <submittedName>
        <fullName evidence="2">Uncharacterized protein</fullName>
    </submittedName>
</protein>
<accession>A0ABU0YL56</accession>
<dbReference type="EMBL" id="JAUYVI010000004">
    <property type="protein sequence ID" value="MDQ7248463.1"/>
    <property type="molecule type" value="Genomic_DNA"/>
</dbReference>
<keyword evidence="3" id="KW-1185">Reference proteome</keyword>
<feature type="signal peptide" evidence="1">
    <location>
        <begin position="1"/>
        <end position="21"/>
    </location>
</feature>
<comment type="caution">
    <text evidence="2">The sequence shown here is derived from an EMBL/GenBank/DDBJ whole genome shotgun (WGS) entry which is preliminary data.</text>
</comment>
<evidence type="ECO:0000313" key="3">
    <source>
        <dbReference type="Proteomes" id="UP001230156"/>
    </source>
</evidence>
<name>A0ABU0YL56_9PROT</name>
<dbReference type="Proteomes" id="UP001230156">
    <property type="component" value="Unassembled WGS sequence"/>
</dbReference>
<reference evidence="3" key="1">
    <citation type="submission" date="2023-08" db="EMBL/GenBank/DDBJ databases">
        <title>Rhodospirillaceae gen. nov., a novel taxon isolated from the Yangtze River Yuezi River estuary sludge.</title>
        <authorList>
            <person name="Ruan L."/>
        </authorList>
    </citation>
    <scope>NUCLEOTIDE SEQUENCE [LARGE SCALE GENOMIC DNA]</scope>
    <source>
        <strain evidence="3">R-7</strain>
    </source>
</reference>
<evidence type="ECO:0000313" key="2">
    <source>
        <dbReference type="EMBL" id="MDQ7248463.1"/>
    </source>
</evidence>
<dbReference type="RefSeq" id="WP_379955944.1">
    <property type="nucleotide sequence ID" value="NZ_JAUYVI010000004.1"/>
</dbReference>
<sequence>MKPIAIAAAALLLGSPALLQAAWAEDAKIQVTKPAWQGYQQYLASATDQRHGFFAMSKDGQIWGQSGCTKGSCPPDDQLKASALKRCEQFSAGTPCLIFAEDRNTLVPYEVKDYTMYGQ</sequence>